<reference evidence="4 5" key="1">
    <citation type="submission" date="2023-11" db="EMBL/GenBank/DDBJ databases">
        <title>An acidophilic fungus is an integral part of prey digestion in a carnivorous sundew plant.</title>
        <authorList>
            <person name="Tsai I.J."/>
        </authorList>
    </citation>
    <scope>NUCLEOTIDE SEQUENCE [LARGE SCALE GENOMIC DNA]</scope>
    <source>
        <strain evidence="4">169a</strain>
    </source>
</reference>
<dbReference type="EMBL" id="CP138581">
    <property type="protein sequence ID" value="WPG98373.1"/>
    <property type="molecule type" value="Genomic_DNA"/>
</dbReference>
<evidence type="ECO:0000259" key="3">
    <source>
        <dbReference type="PROSITE" id="PS50048"/>
    </source>
</evidence>
<feature type="region of interest" description="Disordered" evidence="2">
    <location>
        <begin position="350"/>
        <end position="492"/>
    </location>
</feature>
<keyword evidence="1" id="KW-0539">Nucleus</keyword>
<dbReference type="InterPro" id="IPR036864">
    <property type="entry name" value="Zn2-C6_fun-type_DNA-bd_sf"/>
</dbReference>
<sequence>MPEDSATATDRSPQTGRPSSAPTMARKDPMPPQSGFTAVNGDAMRHTSFRPAEEGDAHPPTAPAKKVDHPSPAAQAAQPRTIIEHDPDNITVAGRFRSEHAPPQPEDVESGKKRKREDVPEPTIEGATRTEAPSGTIERPEKGDEPGDSPQKQRRLTHESEQPSTAGHVDHVDQNRPPHDPIAISREIPAPEQGPPDAHRRSESQMTQWNPANGDPLPPPRPETVDVLAESLKRELHGQRDDHPNAELASPEEMSTSPKGDDYRQSGANAYSPDSQHDSQQNAGDDPKKRKRVFSNRTKTGCHTCRSRKKKCDEGKPICQNCERGGFTCGGYGAKPPQGFKPSVVNNRAPIALQSKPPYEPSHGPTGYYPQHEDPYGHWRGMPPPHGASPDLHHRPPSGPDPRPPPPPMWQPRPGWPSVEQQLPPIPPMYGARPPSEHHLPPPHAPPPPQWQHAPPPHPPPPSLPPPNNFRQSTGTVGGHGSEHGSSNSGSHQVGQAVMTYLNGYVNHLSEKDKMLLGFPYMGHLDETLINDRQSCKMAVERWLDAARANNHHSNEEQGRFFRAIVDPTFRHSYYPPTTMHREQYTGPKGHVGTSTMVDAPFFCEYGYNIHLGSDVILYRNCEMYDSCEIRIGNRTIVGPNVKFYTTTAPMDPHERRGSRSKIHGGSISVGEDCFIGADVIILPYRKIGRGAVIGAGSVVTKDVKENTVVAGNPARYIRTVEPGPNVERHRPDIQEQNERVLDEMRKMARKGYDR</sequence>
<feature type="compositionally biased region" description="Polar residues" evidence="2">
    <location>
        <begin position="266"/>
        <end position="283"/>
    </location>
</feature>
<gene>
    <name evidence="4" type="ORF">R9X50_00116300</name>
</gene>
<feature type="compositionally biased region" description="Basic and acidic residues" evidence="2">
    <location>
        <begin position="231"/>
        <end position="245"/>
    </location>
</feature>
<dbReference type="InterPro" id="IPR001451">
    <property type="entry name" value="Hexapep"/>
</dbReference>
<dbReference type="Proteomes" id="UP001303373">
    <property type="component" value="Chromosome 2"/>
</dbReference>
<feature type="compositionally biased region" description="Pro residues" evidence="2">
    <location>
        <begin position="442"/>
        <end position="468"/>
    </location>
</feature>
<dbReference type="Gene3D" id="2.160.10.10">
    <property type="entry name" value="Hexapeptide repeat proteins"/>
    <property type="match status" value="1"/>
</dbReference>
<dbReference type="InterPro" id="IPR051159">
    <property type="entry name" value="Hexapeptide_acetyltransf"/>
</dbReference>
<dbReference type="PROSITE" id="PS00463">
    <property type="entry name" value="ZN2_CY6_FUNGAL_1"/>
    <property type="match status" value="1"/>
</dbReference>
<evidence type="ECO:0000256" key="2">
    <source>
        <dbReference type="SAM" id="MobiDB-lite"/>
    </source>
</evidence>
<dbReference type="InterPro" id="IPR001138">
    <property type="entry name" value="Zn2Cys6_DnaBD"/>
</dbReference>
<keyword evidence="5" id="KW-1185">Reference proteome</keyword>
<dbReference type="InterPro" id="IPR011004">
    <property type="entry name" value="Trimer_LpxA-like_sf"/>
</dbReference>
<feature type="compositionally biased region" description="Pro residues" evidence="2">
    <location>
        <begin position="397"/>
        <end position="415"/>
    </location>
</feature>
<protein>
    <recommendedName>
        <fullName evidence="3">Zn(2)-C6 fungal-type domain-containing protein</fullName>
    </recommendedName>
</protein>
<dbReference type="GO" id="GO:0008270">
    <property type="term" value="F:zinc ion binding"/>
    <property type="evidence" value="ECO:0007669"/>
    <property type="project" value="InterPro"/>
</dbReference>
<dbReference type="AlphaFoldDB" id="A0AAQ3LYY6"/>
<name>A0AAQ3LYY6_9PEZI</name>
<dbReference type="PROSITE" id="PS50048">
    <property type="entry name" value="ZN2_CY6_FUNGAL_2"/>
    <property type="match status" value="1"/>
</dbReference>
<proteinExistence type="predicted"/>
<dbReference type="GO" id="GO:0008374">
    <property type="term" value="F:O-acyltransferase activity"/>
    <property type="evidence" value="ECO:0007669"/>
    <property type="project" value="TreeGrafter"/>
</dbReference>
<evidence type="ECO:0000313" key="4">
    <source>
        <dbReference type="EMBL" id="WPG98373.1"/>
    </source>
</evidence>
<evidence type="ECO:0000313" key="5">
    <source>
        <dbReference type="Proteomes" id="UP001303373"/>
    </source>
</evidence>
<dbReference type="PANTHER" id="PTHR23416:SF76">
    <property type="entry name" value="ZN(II)2CYS6 TRANSCRIPTION FACTOR (EUROFUNG)"/>
    <property type="match status" value="1"/>
</dbReference>
<dbReference type="Pfam" id="PF00172">
    <property type="entry name" value="Zn_clus"/>
    <property type="match status" value="1"/>
</dbReference>
<accession>A0AAQ3LYY6</accession>
<dbReference type="SUPFAM" id="SSF51161">
    <property type="entry name" value="Trimeric LpxA-like enzymes"/>
    <property type="match status" value="1"/>
</dbReference>
<dbReference type="SMART" id="SM00066">
    <property type="entry name" value="GAL4"/>
    <property type="match status" value="1"/>
</dbReference>
<dbReference type="Pfam" id="PF00132">
    <property type="entry name" value="Hexapep"/>
    <property type="match status" value="1"/>
</dbReference>
<organism evidence="4 5">
    <name type="scientific">Acrodontium crateriforme</name>
    <dbReference type="NCBI Taxonomy" id="150365"/>
    <lineage>
        <taxon>Eukaryota</taxon>
        <taxon>Fungi</taxon>
        <taxon>Dikarya</taxon>
        <taxon>Ascomycota</taxon>
        <taxon>Pezizomycotina</taxon>
        <taxon>Dothideomycetes</taxon>
        <taxon>Dothideomycetidae</taxon>
        <taxon>Mycosphaerellales</taxon>
        <taxon>Teratosphaeriaceae</taxon>
        <taxon>Acrodontium</taxon>
    </lineage>
</organism>
<feature type="domain" description="Zn(2)-C6 fungal-type" evidence="3">
    <location>
        <begin position="301"/>
        <end position="329"/>
    </location>
</feature>
<dbReference type="CDD" id="cd00067">
    <property type="entry name" value="GAL4"/>
    <property type="match status" value="1"/>
</dbReference>
<dbReference type="CDD" id="cd03357">
    <property type="entry name" value="LbH_MAT_GAT"/>
    <property type="match status" value="1"/>
</dbReference>
<feature type="compositionally biased region" description="Polar residues" evidence="2">
    <location>
        <begin position="1"/>
        <end position="22"/>
    </location>
</feature>
<evidence type="ECO:0000256" key="1">
    <source>
        <dbReference type="ARBA" id="ARBA00023242"/>
    </source>
</evidence>
<feature type="region of interest" description="Disordered" evidence="2">
    <location>
        <begin position="1"/>
        <end position="317"/>
    </location>
</feature>
<dbReference type="PANTHER" id="PTHR23416">
    <property type="entry name" value="SIALIC ACID SYNTHASE-RELATED"/>
    <property type="match status" value="1"/>
</dbReference>
<dbReference type="SUPFAM" id="SSF57701">
    <property type="entry name" value="Zn2/Cys6 DNA-binding domain"/>
    <property type="match status" value="1"/>
</dbReference>
<dbReference type="Gene3D" id="4.10.240.10">
    <property type="entry name" value="Zn(2)-C6 fungal-type DNA-binding domain"/>
    <property type="match status" value="1"/>
</dbReference>
<feature type="compositionally biased region" description="Basic and acidic residues" evidence="2">
    <location>
        <begin position="168"/>
        <end position="179"/>
    </location>
</feature>
<dbReference type="GO" id="GO:0000981">
    <property type="term" value="F:DNA-binding transcription factor activity, RNA polymerase II-specific"/>
    <property type="evidence" value="ECO:0007669"/>
    <property type="project" value="InterPro"/>
</dbReference>